<protein>
    <submittedName>
        <fullName evidence="1">Uncharacterized protein</fullName>
    </submittedName>
</protein>
<dbReference type="EMBL" id="AMCI01001552">
    <property type="protein sequence ID" value="EJX05170.1"/>
    <property type="molecule type" value="Genomic_DNA"/>
</dbReference>
<proteinExistence type="predicted"/>
<sequence>MSICQIFMEYFRPMNGIFHGTIIIIQGRTDFCQPYFQTLLYSLVIRHDGEFIRNMWNVISMPCGNICIFNNIRIGIHYVFYIFFSGNDIKSSQHQRRPLCQFSENDLRIYRLLFESRSHVIGYKVCQLCRCPFA</sequence>
<dbReference type="AlphaFoldDB" id="J9GWX5"/>
<name>J9GWX5_9ZZZZ</name>
<comment type="caution">
    <text evidence="1">The sequence shown here is derived from an EMBL/GenBank/DDBJ whole genome shotgun (WGS) entry which is preliminary data.</text>
</comment>
<evidence type="ECO:0000313" key="1">
    <source>
        <dbReference type="EMBL" id="EJX05170.1"/>
    </source>
</evidence>
<accession>J9GWX5</accession>
<organism evidence="1">
    <name type="scientific">gut metagenome</name>
    <dbReference type="NCBI Taxonomy" id="749906"/>
    <lineage>
        <taxon>unclassified sequences</taxon>
        <taxon>metagenomes</taxon>
        <taxon>organismal metagenomes</taxon>
    </lineage>
</organism>
<reference evidence="1" key="1">
    <citation type="journal article" date="2012" name="PLoS ONE">
        <title>Gene sets for utilization of primary and secondary nutrition supplies in the distal gut of endangered iberian lynx.</title>
        <authorList>
            <person name="Alcaide M."/>
            <person name="Messina E."/>
            <person name="Richter M."/>
            <person name="Bargiela R."/>
            <person name="Peplies J."/>
            <person name="Huws S.A."/>
            <person name="Newbold C.J."/>
            <person name="Golyshin P.N."/>
            <person name="Simon M.A."/>
            <person name="Lopez G."/>
            <person name="Yakimov M.M."/>
            <person name="Ferrer M."/>
        </authorList>
    </citation>
    <scope>NUCLEOTIDE SEQUENCE</scope>
</reference>
<gene>
    <name evidence="1" type="ORF">EVA_06721</name>
</gene>